<keyword evidence="7" id="KW-1185">Reference proteome</keyword>
<comment type="similarity">
    <text evidence="1">Belongs to the carnitine/choline acetyltransferase family.</text>
</comment>
<accession>A0A4S4L7E6</accession>
<evidence type="ECO:0000256" key="2">
    <source>
        <dbReference type="ARBA" id="ARBA00022679"/>
    </source>
</evidence>
<evidence type="ECO:0000256" key="3">
    <source>
        <dbReference type="ARBA" id="ARBA00023315"/>
    </source>
</evidence>
<organism evidence="6 7">
    <name type="scientific">Phellinidium pouzarii</name>
    <dbReference type="NCBI Taxonomy" id="167371"/>
    <lineage>
        <taxon>Eukaryota</taxon>
        <taxon>Fungi</taxon>
        <taxon>Dikarya</taxon>
        <taxon>Basidiomycota</taxon>
        <taxon>Agaricomycotina</taxon>
        <taxon>Agaricomycetes</taxon>
        <taxon>Hymenochaetales</taxon>
        <taxon>Hymenochaetaceae</taxon>
        <taxon>Phellinidium</taxon>
    </lineage>
</organism>
<name>A0A4S4L7E6_9AGAM</name>
<dbReference type="PANTHER" id="PTHR22589:SF107">
    <property type="entry name" value="CHOLINE_CARNITINE ACYLTRANSFERASE DOMAIN-CONTAINING PROTEIN"/>
    <property type="match status" value="1"/>
</dbReference>
<dbReference type="AlphaFoldDB" id="A0A4S4L7E6"/>
<dbReference type="InterPro" id="IPR000542">
    <property type="entry name" value="Carn_acyl_trans"/>
</dbReference>
<gene>
    <name evidence="6" type="ORF">EW145_g3423</name>
</gene>
<reference evidence="6 7" key="1">
    <citation type="submission" date="2019-02" db="EMBL/GenBank/DDBJ databases">
        <title>Genome sequencing of the rare red list fungi Phellinidium pouzarii.</title>
        <authorList>
            <person name="Buettner E."/>
            <person name="Kellner H."/>
        </authorList>
    </citation>
    <scope>NUCLEOTIDE SEQUENCE [LARGE SCALE GENOMIC DNA]</scope>
    <source>
        <strain evidence="6 7">DSM 108285</strain>
    </source>
</reference>
<dbReference type="Proteomes" id="UP000308199">
    <property type="component" value="Unassembled WGS sequence"/>
</dbReference>
<dbReference type="Gene3D" id="3.30.559.10">
    <property type="entry name" value="Chloramphenicol acetyltransferase-like domain"/>
    <property type="match status" value="2"/>
</dbReference>
<sequence length="676" mass="76631">MSSTRNISDASSASKPLRLPRLPVPLLRDTLDRYLKSLEPLLLEDEARGGPTFSDAMHTRVAWANEFEQGLGKLCQERLKEIDRKSPYNWLDDNFWLKKAYLEWRAPLLVNSNWWLAYKHDHSVPACVMDGADANMRAGISSWQIRRAAWLLSRTLEFKRRFESQEPGTTRTGLWMRNSVPKIFNICRIPHENCDKLSTPLSTSPYLNKVIVILHNWFYALDVCDSHGRGVNHRELERRIRDVVVDVDKRLASGEKAPAIGVLSSDERNNWAKNLGYLLSISQSNRKLMNVIEDSIMALSLDHYTYARTLGPAPSERKSHLHNIRSGISAHNRWFDKGVSLIVENNTRAGMMGEHSPVDALVPSIVADFSLTEDMDADSEWLPLGSFAEHKTSEPDSWERLDWVVNEYVLRKCVEAEDRAKAIIADSDDDVFWFMDYGCDWIRNTSKTDSPAYYANRSLMRNSATEVQVSPDAYIQLAMQLAWYRTRGTFTATYETALTRLFQHGRTETIRTLTTDSRTFVLAMLDATVPSETKCSLLRQAIQTHGRLTKAAATGKGIDRHLLGLRLVMGANESSPLFEDHFFLQSQEWKLSTSGLSAGEYFRGTGFGAPYADGYGVNYLAGTDVIKFGIESKFSCSETSSDAFKDAIFSSLRDMKTIFQCKPSDIDTVEVHRARL</sequence>
<dbReference type="InterPro" id="IPR039551">
    <property type="entry name" value="Cho/carn_acyl_trans"/>
</dbReference>
<dbReference type="EMBL" id="SGPK01000146">
    <property type="protein sequence ID" value="THH07379.1"/>
    <property type="molecule type" value="Genomic_DNA"/>
</dbReference>
<dbReference type="GO" id="GO:0016746">
    <property type="term" value="F:acyltransferase activity"/>
    <property type="evidence" value="ECO:0007669"/>
    <property type="project" value="UniProtKB-KW"/>
</dbReference>
<dbReference type="OrthoDB" id="240216at2759"/>
<dbReference type="Pfam" id="PF00755">
    <property type="entry name" value="Carn_acyltransf"/>
    <property type="match status" value="1"/>
</dbReference>
<keyword evidence="2" id="KW-0808">Transferase</keyword>
<evidence type="ECO:0000259" key="5">
    <source>
        <dbReference type="Pfam" id="PF00755"/>
    </source>
</evidence>
<dbReference type="PANTHER" id="PTHR22589">
    <property type="entry name" value="CARNITINE O-ACYLTRANSFERASE"/>
    <property type="match status" value="1"/>
</dbReference>
<evidence type="ECO:0000313" key="6">
    <source>
        <dbReference type="EMBL" id="THH07379.1"/>
    </source>
</evidence>
<comment type="caution">
    <text evidence="6">The sequence shown here is derived from an EMBL/GenBank/DDBJ whole genome shotgun (WGS) entry which is preliminary data.</text>
</comment>
<evidence type="ECO:0000313" key="7">
    <source>
        <dbReference type="Proteomes" id="UP000308199"/>
    </source>
</evidence>
<feature type="domain" description="Choline/carnitine acyltransferase" evidence="5">
    <location>
        <begin position="22"/>
        <end position="648"/>
    </location>
</feature>
<proteinExistence type="inferred from homology"/>
<dbReference type="Gene3D" id="3.30.559.70">
    <property type="entry name" value="Choline/Carnitine o-acyltransferase, domain 2"/>
    <property type="match status" value="1"/>
</dbReference>
<evidence type="ECO:0000256" key="4">
    <source>
        <dbReference type="PIRSR" id="PIRSR600542-1"/>
    </source>
</evidence>
<dbReference type="InterPro" id="IPR023213">
    <property type="entry name" value="CAT-like_dom_sf"/>
</dbReference>
<dbReference type="PROSITE" id="PS00439">
    <property type="entry name" value="ACYLTRANSF_C_1"/>
    <property type="match status" value="1"/>
</dbReference>
<keyword evidence="3" id="KW-0012">Acyltransferase</keyword>
<dbReference type="SUPFAM" id="SSF52777">
    <property type="entry name" value="CoA-dependent acyltransferases"/>
    <property type="match status" value="2"/>
</dbReference>
<evidence type="ECO:0000256" key="1">
    <source>
        <dbReference type="ARBA" id="ARBA00005232"/>
    </source>
</evidence>
<feature type="active site" description="Proton acceptor" evidence="4">
    <location>
        <position position="355"/>
    </location>
</feature>
<protein>
    <recommendedName>
        <fullName evidence="5">Choline/carnitine acyltransferase domain-containing protein</fullName>
    </recommendedName>
</protein>
<dbReference type="InterPro" id="IPR042231">
    <property type="entry name" value="Cho/carn_acyl_trans_2"/>
</dbReference>